<evidence type="ECO:0000313" key="2">
    <source>
        <dbReference type="Proteomes" id="UP001151760"/>
    </source>
</evidence>
<comment type="caution">
    <text evidence="1">The sequence shown here is derived from an EMBL/GenBank/DDBJ whole genome shotgun (WGS) entry which is preliminary data.</text>
</comment>
<gene>
    <name evidence="1" type="ORF">Tco_0726145</name>
</gene>
<reference evidence="1" key="2">
    <citation type="submission" date="2022-01" db="EMBL/GenBank/DDBJ databases">
        <authorList>
            <person name="Yamashiro T."/>
            <person name="Shiraishi A."/>
            <person name="Satake H."/>
            <person name="Nakayama K."/>
        </authorList>
    </citation>
    <scope>NUCLEOTIDE SEQUENCE</scope>
</reference>
<evidence type="ECO:0000313" key="1">
    <source>
        <dbReference type="EMBL" id="GJS76264.1"/>
    </source>
</evidence>
<dbReference type="Proteomes" id="UP001151760">
    <property type="component" value="Unassembled WGS sequence"/>
</dbReference>
<proteinExistence type="predicted"/>
<protein>
    <submittedName>
        <fullName evidence="1">Uncharacterized protein</fullName>
    </submittedName>
</protein>
<sequence>MGDEINFNENKSFPDDEFLVLRINPSKSTRNDDYLPYVPAFDPLSTNNITIPSIITPITHNINPIDDSPDLSVAYDHPVHNELDDFEPDILES</sequence>
<dbReference type="EMBL" id="BQNB010010363">
    <property type="protein sequence ID" value="GJS76264.1"/>
    <property type="molecule type" value="Genomic_DNA"/>
</dbReference>
<name>A0ABQ4YEV6_9ASTR</name>
<organism evidence="1 2">
    <name type="scientific">Tanacetum coccineum</name>
    <dbReference type="NCBI Taxonomy" id="301880"/>
    <lineage>
        <taxon>Eukaryota</taxon>
        <taxon>Viridiplantae</taxon>
        <taxon>Streptophyta</taxon>
        <taxon>Embryophyta</taxon>
        <taxon>Tracheophyta</taxon>
        <taxon>Spermatophyta</taxon>
        <taxon>Magnoliopsida</taxon>
        <taxon>eudicotyledons</taxon>
        <taxon>Gunneridae</taxon>
        <taxon>Pentapetalae</taxon>
        <taxon>asterids</taxon>
        <taxon>campanulids</taxon>
        <taxon>Asterales</taxon>
        <taxon>Asteraceae</taxon>
        <taxon>Asteroideae</taxon>
        <taxon>Anthemideae</taxon>
        <taxon>Anthemidinae</taxon>
        <taxon>Tanacetum</taxon>
    </lineage>
</organism>
<keyword evidence="2" id="KW-1185">Reference proteome</keyword>
<reference evidence="1" key="1">
    <citation type="journal article" date="2022" name="Int. J. Mol. Sci.">
        <title>Draft Genome of Tanacetum Coccineum: Genomic Comparison of Closely Related Tanacetum-Family Plants.</title>
        <authorList>
            <person name="Yamashiro T."/>
            <person name="Shiraishi A."/>
            <person name="Nakayama K."/>
            <person name="Satake H."/>
        </authorList>
    </citation>
    <scope>NUCLEOTIDE SEQUENCE</scope>
</reference>
<accession>A0ABQ4YEV6</accession>